<dbReference type="PROSITE" id="PS50238">
    <property type="entry name" value="RHOGAP"/>
    <property type="match status" value="1"/>
</dbReference>
<organism evidence="3 4">
    <name type="scientific">Xenoophorus captivus</name>
    <dbReference type="NCBI Taxonomy" id="1517983"/>
    <lineage>
        <taxon>Eukaryota</taxon>
        <taxon>Metazoa</taxon>
        <taxon>Chordata</taxon>
        <taxon>Craniata</taxon>
        <taxon>Vertebrata</taxon>
        <taxon>Euteleostomi</taxon>
        <taxon>Actinopterygii</taxon>
        <taxon>Neopterygii</taxon>
        <taxon>Teleostei</taxon>
        <taxon>Neoteleostei</taxon>
        <taxon>Acanthomorphata</taxon>
        <taxon>Ovalentaria</taxon>
        <taxon>Atherinomorphae</taxon>
        <taxon>Cyprinodontiformes</taxon>
        <taxon>Goodeidae</taxon>
        <taxon>Xenoophorus</taxon>
    </lineage>
</organism>
<dbReference type="InterPro" id="IPR050729">
    <property type="entry name" value="Rho-GAP"/>
</dbReference>
<protein>
    <recommendedName>
        <fullName evidence="2">Rho-GAP domain-containing protein</fullName>
    </recommendedName>
</protein>
<keyword evidence="4" id="KW-1185">Reference proteome</keyword>
<dbReference type="SUPFAM" id="SSF48350">
    <property type="entry name" value="GTPase activation domain, GAP"/>
    <property type="match status" value="1"/>
</dbReference>
<keyword evidence="1" id="KW-0343">GTPase activation</keyword>
<dbReference type="Pfam" id="PF00620">
    <property type="entry name" value="RhoGAP"/>
    <property type="match status" value="1"/>
</dbReference>
<evidence type="ECO:0000259" key="2">
    <source>
        <dbReference type="PROSITE" id="PS50238"/>
    </source>
</evidence>
<feature type="domain" description="Rho-GAP" evidence="2">
    <location>
        <begin position="108"/>
        <end position="311"/>
    </location>
</feature>
<gene>
    <name evidence="3" type="ORF">XENOCAPTIV_014125</name>
</gene>
<dbReference type="Gene3D" id="1.10.555.10">
    <property type="entry name" value="Rho GTPase activation protein"/>
    <property type="match status" value="1"/>
</dbReference>
<evidence type="ECO:0000313" key="3">
    <source>
        <dbReference type="EMBL" id="MEQ2190898.1"/>
    </source>
</evidence>
<sequence length="317" mass="35754">ASSGVQPQICVLTDSYRTGFLHPSILTSIISSIKPTYILAQPPWQIIPPSVLAHLRRRPALPLFILTTIPPPIFSWPAAECPALTSSSLSSLSAASSSSPCVVPRSASNLENTEKKRVKTRLKKLILKRPPLQALQEKGLIKGVWLPPGDALREREEHRPSLRQTLHGGRGEERYKEKLNLDQSEWEDIHVVTGALKLFFRELPEPLVPYGFFTDIVDTVKMMDHMDKVDRLKCLVLNMPPPNHDTLKFMCLHLRRVLERSDTNRMTTQNIGIVFGPTLMRPERDNGNMAVNMIYQNQAVELILSEFDHIFGTRGLS</sequence>
<evidence type="ECO:0000313" key="4">
    <source>
        <dbReference type="Proteomes" id="UP001434883"/>
    </source>
</evidence>
<evidence type="ECO:0000256" key="1">
    <source>
        <dbReference type="ARBA" id="ARBA00022468"/>
    </source>
</evidence>
<dbReference type="PANTHER" id="PTHR23176:SF103">
    <property type="entry name" value="RHO GTPASE-ACTIVATING PROTEIN 9"/>
    <property type="match status" value="1"/>
</dbReference>
<dbReference type="PANTHER" id="PTHR23176">
    <property type="entry name" value="RHO/RAC/CDC GTPASE-ACTIVATING PROTEIN"/>
    <property type="match status" value="1"/>
</dbReference>
<dbReference type="InterPro" id="IPR000198">
    <property type="entry name" value="RhoGAP_dom"/>
</dbReference>
<proteinExistence type="predicted"/>
<dbReference type="InterPro" id="IPR008936">
    <property type="entry name" value="Rho_GTPase_activation_prot"/>
</dbReference>
<dbReference type="EMBL" id="JAHRIN010000291">
    <property type="protein sequence ID" value="MEQ2190898.1"/>
    <property type="molecule type" value="Genomic_DNA"/>
</dbReference>
<dbReference type="SMART" id="SM00324">
    <property type="entry name" value="RhoGAP"/>
    <property type="match status" value="1"/>
</dbReference>
<accession>A0ABV0Q5Q0</accession>
<feature type="non-terminal residue" evidence="3">
    <location>
        <position position="1"/>
    </location>
</feature>
<name>A0ABV0Q5Q0_9TELE</name>
<reference evidence="3 4" key="1">
    <citation type="submission" date="2021-06" db="EMBL/GenBank/DDBJ databases">
        <authorList>
            <person name="Palmer J.M."/>
        </authorList>
    </citation>
    <scope>NUCLEOTIDE SEQUENCE [LARGE SCALE GENOMIC DNA]</scope>
    <source>
        <strain evidence="3 4">XC_2019</strain>
        <tissue evidence="3">Muscle</tissue>
    </source>
</reference>
<dbReference type="Proteomes" id="UP001434883">
    <property type="component" value="Unassembled WGS sequence"/>
</dbReference>
<comment type="caution">
    <text evidence="3">The sequence shown here is derived from an EMBL/GenBank/DDBJ whole genome shotgun (WGS) entry which is preliminary data.</text>
</comment>